<protein>
    <submittedName>
        <fullName evidence="2">RNA-directed DNA polymerase, eukaryota, reverse transcriptase zinc-binding domain protein</fullName>
    </submittedName>
</protein>
<keyword evidence="3" id="KW-1185">Reference proteome</keyword>
<dbReference type="SUPFAM" id="SSF56672">
    <property type="entry name" value="DNA/RNA polymerases"/>
    <property type="match status" value="1"/>
</dbReference>
<organism evidence="2 3">
    <name type="scientific">Tanacetum coccineum</name>
    <dbReference type="NCBI Taxonomy" id="301880"/>
    <lineage>
        <taxon>Eukaryota</taxon>
        <taxon>Viridiplantae</taxon>
        <taxon>Streptophyta</taxon>
        <taxon>Embryophyta</taxon>
        <taxon>Tracheophyta</taxon>
        <taxon>Spermatophyta</taxon>
        <taxon>Magnoliopsida</taxon>
        <taxon>eudicotyledons</taxon>
        <taxon>Gunneridae</taxon>
        <taxon>Pentapetalae</taxon>
        <taxon>asterids</taxon>
        <taxon>campanulids</taxon>
        <taxon>Asterales</taxon>
        <taxon>Asteraceae</taxon>
        <taxon>Asteroideae</taxon>
        <taxon>Anthemideae</taxon>
        <taxon>Anthemidinae</taxon>
        <taxon>Tanacetum</taxon>
    </lineage>
</organism>
<sequence>MSRETKCVINAQDLFTQKVISIEAESMCLEVHESEIKEALKSIDDNKAPELLKGYGRKQEKQRFAFKIDIMKAYDTMSWVFLEKILEGFGFPSKFIKWVMTCVKSDAFSVCVNEESFRYFMGGRSLRQGDPMSPYLFIIVMKVLNLIMQRKINQVGTFKYHSGCKDLKITNLRFADDLLILCNGDNESVSIIKFALEEFSSVYGL</sequence>
<comment type="caution">
    <text evidence="2">The sequence shown here is derived from an EMBL/GenBank/DDBJ whole genome shotgun (WGS) entry which is preliminary data.</text>
</comment>
<accession>A0ABQ5JC38</accession>
<keyword evidence="2" id="KW-0548">Nucleotidyltransferase</keyword>
<evidence type="ECO:0000259" key="1">
    <source>
        <dbReference type="PROSITE" id="PS50878"/>
    </source>
</evidence>
<dbReference type="PROSITE" id="PS50878">
    <property type="entry name" value="RT_POL"/>
    <property type="match status" value="1"/>
</dbReference>
<dbReference type="InterPro" id="IPR043502">
    <property type="entry name" value="DNA/RNA_pol_sf"/>
</dbReference>
<keyword evidence="2" id="KW-0808">Transferase</keyword>
<reference evidence="2" key="1">
    <citation type="journal article" date="2022" name="Int. J. Mol. Sci.">
        <title>Draft Genome of Tanacetum Coccineum: Genomic Comparison of Closely Related Tanacetum-Family Plants.</title>
        <authorList>
            <person name="Yamashiro T."/>
            <person name="Shiraishi A."/>
            <person name="Nakayama K."/>
            <person name="Satake H."/>
        </authorList>
    </citation>
    <scope>NUCLEOTIDE SEQUENCE</scope>
</reference>
<name>A0ABQ5JC38_9ASTR</name>
<reference evidence="2" key="2">
    <citation type="submission" date="2022-01" db="EMBL/GenBank/DDBJ databases">
        <authorList>
            <person name="Yamashiro T."/>
            <person name="Shiraishi A."/>
            <person name="Satake H."/>
            <person name="Nakayama K."/>
        </authorList>
    </citation>
    <scope>NUCLEOTIDE SEQUENCE</scope>
</reference>
<evidence type="ECO:0000313" key="2">
    <source>
        <dbReference type="EMBL" id="GJU09610.1"/>
    </source>
</evidence>
<dbReference type="EMBL" id="BQNB010021743">
    <property type="protein sequence ID" value="GJU09610.1"/>
    <property type="molecule type" value="Genomic_DNA"/>
</dbReference>
<gene>
    <name evidence="2" type="ORF">Tco_1132006</name>
</gene>
<keyword evidence="2" id="KW-0695">RNA-directed DNA polymerase</keyword>
<evidence type="ECO:0000313" key="3">
    <source>
        <dbReference type="Proteomes" id="UP001151760"/>
    </source>
</evidence>
<feature type="domain" description="Reverse transcriptase" evidence="1">
    <location>
        <begin position="1"/>
        <end position="205"/>
    </location>
</feature>
<proteinExistence type="predicted"/>
<dbReference type="InterPro" id="IPR000477">
    <property type="entry name" value="RT_dom"/>
</dbReference>
<dbReference type="Proteomes" id="UP001151760">
    <property type="component" value="Unassembled WGS sequence"/>
</dbReference>
<dbReference type="PANTHER" id="PTHR33116">
    <property type="entry name" value="REVERSE TRANSCRIPTASE ZINC-BINDING DOMAIN-CONTAINING PROTEIN-RELATED-RELATED"/>
    <property type="match status" value="1"/>
</dbReference>
<dbReference type="PANTHER" id="PTHR33116:SF84">
    <property type="entry name" value="RNA-DIRECTED DNA POLYMERASE"/>
    <property type="match status" value="1"/>
</dbReference>
<dbReference type="GO" id="GO:0003964">
    <property type="term" value="F:RNA-directed DNA polymerase activity"/>
    <property type="evidence" value="ECO:0007669"/>
    <property type="project" value="UniProtKB-KW"/>
</dbReference>
<dbReference type="Pfam" id="PF00078">
    <property type="entry name" value="RVT_1"/>
    <property type="match status" value="1"/>
</dbReference>